<dbReference type="Proteomes" id="UP000482800">
    <property type="component" value="Unassembled WGS sequence"/>
</dbReference>
<reference evidence="2 3" key="1">
    <citation type="submission" date="2020-03" db="EMBL/GenBank/DDBJ databases">
        <title>Whole genome shotgun sequence of Phytohabitans houttuyneae NBRC 108639.</title>
        <authorList>
            <person name="Komaki H."/>
            <person name="Tamura T."/>
        </authorList>
    </citation>
    <scope>NUCLEOTIDE SEQUENCE [LARGE SCALE GENOMIC DNA]</scope>
    <source>
        <strain evidence="2 3">NBRC 108639</strain>
    </source>
</reference>
<dbReference type="SUPFAM" id="SSF46955">
    <property type="entry name" value="Putative DNA-binding domain"/>
    <property type="match status" value="1"/>
</dbReference>
<dbReference type="RefSeq" id="WP_173070012.1">
    <property type="nucleotide sequence ID" value="NZ_BAABGO010000014.1"/>
</dbReference>
<protein>
    <recommendedName>
        <fullName evidence="1">Helix-turn-helix domain-containing protein</fullName>
    </recommendedName>
</protein>
<accession>A0A6V8KS63</accession>
<keyword evidence="3" id="KW-1185">Reference proteome</keyword>
<dbReference type="InterPro" id="IPR009061">
    <property type="entry name" value="DNA-bd_dom_put_sf"/>
</dbReference>
<evidence type="ECO:0000313" key="2">
    <source>
        <dbReference type="EMBL" id="GFJ85129.1"/>
    </source>
</evidence>
<dbReference type="InterPro" id="IPR041657">
    <property type="entry name" value="HTH_17"/>
</dbReference>
<sequence>MTIEDVCADLDIARSTFYDWRTKRKAPPCLKLPNGDLRIRRSDYEEWLATLYLDVV</sequence>
<dbReference type="Pfam" id="PF12728">
    <property type="entry name" value="HTH_17"/>
    <property type="match status" value="1"/>
</dbReference>
<proteinExistence type="predicted"/>
<comment type="caution">
    <text evidence="2">The sequence shown here is derived from an EMBL/GenBank/DDBJ whole genome shotgun (WGS) entry which is preliminary data.</text>
</comment>
<organism evidence="2 3">
    <name type="scientific">Phytohabitans houttuyneae</name>
    <dbReference type="NCBI Taxonomy" id="1076126"/>
    <lineage>
        <taxon>Bacteria</taxon>
        <taxon>Bacillati</taxon>
        <taxon>Actinomycetota</taxon>
        <taxon>Actinomycetes</taxon>
        <taxon>Micromonosporales</taxon>
        <taxon>Micromonosporaceae</taxon>
    </lineage>
</organism>
<evidence type="ECO:0000259" key="1">
    <source>
        <dbReference type="Pfam" id="PF12728"/>
    </source>
</evidence>
<dbReference type="AlphaFoldDB" id="A0A6V8KS63"/>
<evidence type="ECO:0000313" key="3">
    <source>
        <dbReference type="Proteomes" id="UP000482800"/>
    </source>
</evidence>
<name>A0A6V8KS63_9ACTN</name>
<reference evidence="2 3" key="2">
    <citation type="submission" date="2020-03" db="EMBL/GenBank/DDBJ databases">
        <authorList>
            <person name="Ichikawa N."/>
            <person name="Kimura A."/>
            <person name="Kitahashi Y."/>
            <person name="Uohara A."/>
        </authorList>
    </citation>
    <scope>NUCLEOTIDE SEQUENCE [LARGE SCALE GENOMIC DNA]</scope>
    <source>
        <strain evidence="2 3">NBRC 108639</strain>
    </source>
</reference>
<gene>
    <name evidence="2" type="ORF">Phou_093090</name>
</gene>
<dbReference type="EMBL" id="BLPF01000004">
    <property type="protein sequence ID" value="GFJ85129.1"/>
    <property type="molecule type" value="Genomic_DNA"/>
</dbReference>
<feature type="domain" description="Helix-turn-helix" evidence="1">
    <location>
        <begin position="1"/>
        <end position="49"/>
    </location>
</feature>